<dbReference type="SUPFAM" id="SSF52540">
    <property type="entry name" value="P-loop containing nucleoside triphosphate hydrolases"/>
    <property type="match status" value="1"/>
</dbReference>
<evidence type="ECO:0000256" key="12">
    <source>
        <dbReference type="PIRSR" id="PIRSR035805-2"/>
    </source>
</evidence>
<dbReference type="FunFam" id="3.40.50.300:FF:000948">
    <property type="entry name" value="Thymidine kinase"/>
    <property type="match status" value="1"/>
</dbReference>
<dbReference type="Gene3D" id="3.30.60.20">
    <property type="match status" value="1"/>
</dbReference>
<organism evidence="15 16">
    <name type="scientific">Ranatra chinensis</name>
    <dbReference type="NCBI Taxonomy" id="642074"/>
    <lineage>
        <taxon>Eukaryota</taxon>
        <taxon>Metazoa</taxon>
        <taxon>Ecdysozoa</taxon>
        <taxon>Arthropoda</taxon>
        <taxon>Hexapoda</taxon>
        <taxon>Insecta</taxon>
        <taxon>Pterygota</taxon>
        <taxon>Neoptera</taxon>
        <taxon>Paraneoptera</taxon>
        <taxon>Hemiptera</taxon>
        <taxon>Heteroptera</taxon>
        <taxon>Panheteroptera</taxon>
        <taxon>Nepomorpha</taxon>
        <taxon>Nepidae</taxon>
        <taxon>Ranatrinae</taxon>
        <taxon>Ranatra</taxon>
    </lineage>
</organism>
<evidence type="ECO:0000256" key="13">
    <source>
        <dbReference type="RuleBase" id="RU000544"/>
    </source>
</evidence>
<comment type="similarity">
    <text evidence="1 14">Belongs to the thymidine kinase family.</text>
</comment>
<dbReference type="AlphaFoldDB" id="A0ABD0YHM1"/>
<dbReference type="Proteomes" id="UP001558652">
    <property type="component" value="Unassembled WGS sequence"/>
</dbReference>
<evidence type="ECO:0000313" key="16">
    <source>
        <dbReference type="Proteomes" id="UP001558652"/>
    </source>
</evidence>
<dbReference type="GO" id="GO:0071897">
    <property type="term" value="P:DNA biosynthetic process"/>
    <property type="evidence" value="ECO:0007669"/>
    <property type="project" value="UniProtKB-KW"/>
</dbReference>
<evidence type="ECO:0000256" key="5">
    <source>
        <dbReference type="ARBA" id="ARBA00022741"/>
    </source>
</evidence>
<proteinExistence type="inferred from homology"/>
<name>A0ABD0YHM1_9HEMI</name>
<evidence type="ECO:0000256" key="2">
    <source>
        <dbReference type="ARBA" id="ARBA00022634"/>
    </source>
</evidence>
<dbReference type="GO" id="GO:0004797">
    <property type="term" value="F:thymidine kinase activity"/>
    <property type="evidence" value="ECO:0007669"/>
    <property type="project" value="UniProtKB-EC"/>
</dbReference>
<keyword evidence="7" id="KW-0862">Zinc</keyword>
<reference evidence="15 16" key="1">
    <citation type="submission" date="2024-07" db="EMBL/GenBank/DDBJ databases">
        <title>Chromosome-level genome assembly of the water stick insect Ranatra chinensis (Heteroptera: Nepidae).</title>
        <authorList>
            <person name="Liu X."/>
        </authorList>
    </citation>
    <scope>NUCLEOTIDE SEQUENCE [LARGE SCALE GENOMIC DNA]</scope>
    <source>
        <strain evidence="15">Cailab_2021Rc</strain>
        <tissue evidence="15">Muscle</tissue>
    </source>
</reference>
<protein>
    <recommendedName>
        <fullName evidence="13">Thymidine kinase</fullName>
        <ecNumber evidence="13">2.7.1.21</ecNumber>
    </recommendedName>
</protein>
<evidence type="ECO:0000256" key="3">
    <source>
        <dbReference type="ARBA" id="ARBA00022679"/>
    </source>
</evidence>
<evidence type="ECO:0000256" key="14">
    <source>
        <dbReference type="RuleBase" id="RU004165"/>
    </source>
</evidence>
<dbReference type="SUPFAM" id="SSF57716">
    <property type="entry name" value="Glucocorticoid receptor-like (DNA-binding domain)"/>
    <property type="match status" value="1"/>
</dbReference>
<evidence type="ECO:0000256" key="1">
    <source>
        <dbReference type="ARBA" id="ARBA00007587"/>
    </source>
</evidence>
<dbReference type="PANTHER" id="PTHR11441:SF0">
    <property type="entry name" value="THYMIDINE KINASE, CYTOSOLIC"/>
    <property type="match status" value="1"/>
</dbReference>
<gene>
    <name evidence="15" type="ORF">AAG570_012041</name>
</gene>
<evidence type="ECO:0000256" key="10">
    <source>
        <dbReference type="ARBA" id="ARBA00048113"/>
    </source>
</evidence>
<sequence>MFSGKSCELIRRIRRYQLSDFKCILIRYAKDARFTAEEVTTHNGKTFPAVLALNLNDIYQTVQEYEVIGIDEGQFFPDIVEFCKDLLSKQKIIVVAGLDGTYERTPFGEILNLVPLAKTVDKLSAICMSCGKKASFTRRRTKSEEVEVIGGIDKYMAVCRECYKLRFLKKSSPFKNMELCHSNGARSPMVERRTLFTN</sequence>
<keyword evidence="4" id="KW-0479">Metal-binding</keyword>
<keyword evidence="8 13" id="KW-0067">ATP-binding</keyword>
<keyword evidence="3 13" id="KW-0808">Transferase</keyword>
<dbReference type="GO" id="GO:0006950">
    <property type="term" value="P:response to stress"/>
    <property type="evidence" value="ECO:0007669"/>
    <property type="project" value="UniProtKB-ARBA"/>
</dbReference>
<dbReference type="InterPro" id="IPR020633">
    <property type="entry name" value="Thymidine_kinase_CS"/>
</dbReference>
<dbReference type="PANTHER" id="PTHR11441">
    <property type="entry name" value="THYMIDINE KINASE"/>
    <property type="match status" value="1"/>
</dbReference>
<comment type="subunit">
    <text evidence="9">Homotetramer. Tetramerization from dimerization is induced by ATP and increases catalytic efficiency due to a high affinity for thymidine. Tetramerization is inhibited by phosphorylation at Ser-13. Interacts (via the KEN box) with FZR1.</text>
</comment>
<comment type="caution">
    <text evidence="15">The sequence shown here is derived from an EMBL/GenBank/DDBJ whole genome shotgun (WGS) entry which is preliminary data.</text>
</comment>
<keyword evidence="16" id="KW-1185">Reference proteome</keyword>
<keyword evidence="5 13" id="KW-0547">Nucleotide-binding</keyword>
<dbReference type="InterPro" id="IPR001267">
    <property type="entry name" value="Thymidine_kinase"/>
</dbReference>
<dbReference type="GO" id="GO:0042802">
    <property type="term" value="F:identical protein binding"/>
    <property type="evidence" value="ECO:0007669"/>
    <property type="project" value="UniProtKB-ARBA"/>
</dbReference>
<evidence type="ECO:0000256" key="9">
    <source>
        <dbReference type="ARBA" id="ARBA00046642"/>
    </source>
</evidence>
<evidence type="ECO:0000313" key="15">
    <source>
        <dbReference type="EMBL" id="KAL1130800.1"/>
    </source>
</evidence>
<evidence type="ECO:0000256" key="6">
    <source>
        <dbReference type="ARBA" id="ARBA00022777"/>
    </source>
</evidence>
<dbReference type="PROSITE" id="PS00603">
    <property type="entry name" value="TK_CELLULAR_TYPE"/>
    <property type="match status" value="1"/>
</dbReference>
<dbReference type="EC" id="2.7.1.21" evidence="13"/>
<dbReference type="InterPro" id="IPR027417">
    <property type="entry name" value="P-loop_NTPase"/>
</dbReference>
<accession>A0ABD0YHM1</accession>
<keyword evidence="6 13" id="KW-0418">Kinase</keyword>
<keyword evidence="2 13" id="KW-0237">DNA synthesis</keyword>
<dbReference type="FunFam" id="3.30.60.20:FF:000051">
    <property type="entry name" value="Thymidine kinase"/>
    <property type="match status" value="1"/>
</dbReference>
<dbReference type="PIRSF" id="PIRSF035805">
    <property type="entry name" value="TK_cell"/>
    <property type="match status" value="1"/>
</dbReference>
<evidence type="ECO:0000256" key="11">
    <source>
        <dbReference type="PIRSR" id="PIRSR035805-1"/>
    </source>
</evidence>
<dbReference type="GO" id="GO:0046872">
    <property type="term" value="F:metal ion binding"/>
    <property type="evidence" value="ECO:0007669"/>
    <property type="project" value="UniProtKB-KW"/>
</dbReference>
<evidence type="ECO:0000256" key="8">
    <source>
        <dbReference type="ARBA" id="ARBA00022840"/>
    </source>
</evidence>
<feature type="binding site" evidence="12">
    <location>
        <position position="155"/>
    </location>
    <ligand>
        <name>substrate</name>
    </ligand>
</feature>
<dbReference type="GO" id="GO:0005524">
    <property type="term" value="F:ATP binding"/>
    <property type="evidence" value="ECO:0007669"/>
    <property type="project" value="UniProtKB-KW"/>
</dbReference>
<comment type="catalytic activity">
    <reaction evidence="10">
        <text>thymidine + ATP = dTMP + ADP + H(+)</text>
        <dbReference type="Rhea" id="RHEA:19129"/>
        <dbReference type="ChEBI" id="CHEBI:15378"/>
        <dbReference type="ChEBI" id="CHEBI:17748"/>
        <dbReference type="ChEBI" id="CHEBI:30616"/>
        <dbReference type="ChEBI" id="CHEBI:63528"/>
        <dbReference type="ChEBI" id="CHEBI:456216"/>
        <dbReference type="EC" id="2.7.1.21"/>
    </reaction>
    <physiologicalReaction direction="left-to-right" evidence="10">
        <dbReference type="Rhea" id="RHEA:19130"/>
    </physiologicalReaction>
</comment>
<dbReference type="Pfam" id="PF00265">
    <property type="entry name" value="TK"/>
    <property type="match status" value="1"/>
</dbReference>
<feature type="active site" description="Proton acceptor" evidence="11">
    <location>
        <position position="72"/>
    </location>
</feature>
<dbReference type="EMBL" id="JBFDAA010000007">
    <property type="protein sequence ID" value="KAL1130800.1"/>
    <property type="molecule type" value="Genomic_DNA"/>
</dbReference>
<evidence type="ECO:0000256" key="4">
    <source>
        <dbReference type="ARBA" id="ARBA00022723"/>
    </source>
</evidence>
<dbReference type="Gene3D" id="3.40.50.300">
    <property type="entry name" value="P-loop containing nucleotide triphosphate hydrolases"/>
    <property type="match status" value="1"/>
</dbReference>
<evidence type="ECO:0000256" key="7">
    <source>
        <dbReference type="ARBA" id="ARBA00022833"/>
    </source>
</evidence>